<name>A0ABZ1BT29_9FIRM</name>
<dbReference type="SUPFAM" id="SSF51569">
    <property type="entry name" value="Aldolase"/>
    <property type="match status" value="1"/>
</dbReference>
<protein>
    <submittedName>
        <fullName evidence="4">3-deoxy-7-phosphoheptulonate synthase</fullName>
        <ecNumber evidence="4">2.5.1.54</ecNumber>
    </submittedName>
</protein>
<proteinExistence type="predicted"/>
<evidence type="ECO:0000259" key="2">
    <source>
        <dbReference type="Pfam" id="PF00793"/>
    </source>
</evidence>
<dbReference type="InterPro" id="IPR013785">
    <property type="entry name" value="Aldolase_TIM"/>
</dbReference>
<sequence>MVVVLRRDATPEQLEAVVDRLHRLGFAVHVSRGTERTIVGAIGDRRPEHIPQLEAMPGVERVVPILRPFKLASREFRPEPSLVEVGGDGVPPVVVGGSRVVVVAGPCAVESERQIDEVARAVKESGASILRAGAYKPRTSPYSFQGLEREGLELLAEVRRRVQIPVVTEVLNPRDVEVVAEHADMLQIGARNMQNFALLREVGRSDRPVLLKRGMAATVEEWLMAAEYVLSAGNSRVVLCERGIRTFETATRNTLDLSAVAVVHELSHLPVLVDPSHGTGRAAYVAPMARAAVAAGADGIMVEVHPSPDEALSDGPQQLTPEAFAQMVESLRPIAAALGRFV</sequence>
<dbReference type="PANTHER" id="PTHR43018">
    <property type="entry name" value="PHOSPHO-2-DEHYDRO-3-DEOXYHEPTONATE ALDOLASE"/>
    <property type="match status" value="1"/>
</dbReference>
<dbReference type="InterPro" id="IPR041071">
    <property type="entry name" value="DAHP_snth_FXD"/>
</dbReference>
<reference evidence="5" key="1">
    <citation type="submission" date="2023-12" db="EMBL/GenBank/DDBJ databases">
        <title>Novel isolates from deep terrestrial aquifers shed light on the physiology and ecology of the class Limnochordia.</title>
        <authorList>
            <person name="Karnachuk O.V."/>
            <person name="Lukina A.P."/>
            <person name="Avakyan M.R."/>
            <person name="Kadnikov V."/>
            <person name="Begmatov S."/>
            <person name="Beletsky A.V."/>
            <person name="Mardanov A.V."/>
            <person name="Ravin N.V."/>
        </authorList>
    </citation>
    <scope>NUCLEOTIDE SEQUENCE [LARGE SCALE GENOMIC DNA]</scope>
    <source>
        <strain evidence="5">LN</strain>
    </source>
</reference>
<dbReference type="NCBIfam" id="NF006421">
    <property type="entry name" value="PRK08673.1"/>
    <property type="match status" value="1"/>
</dbReference>
<gene>
    <name evidence="4" type="primary">aroF</name>
    <name evidence="4" type="ORF">VLY81_07045</name>
</gene>
<dbReference type="EC" id="2.5.1.54" evidence="4"/>
<dbReference type="Gene3D" id="3.30.70.1140">
    <property type="entry name" value="Phospho-2-dehydro-3-deoxyheptonate aldolase, domain 1"/>
    <property type="match status" value="1"/>
</dbReference>
<dbReference type="InterPro" id="IPR006268">
    <property type="entry name" value="DAHP_syn_2"/>
</dbReference>
<evidence type="ECO:0000259" key="3">
    <source>
        <dbReference type="Pfam" id="PF18152"/>
    </source>
</evidence>
<evidence type="ECO:0000313" key="4">
    <source>
        <dbReference type="EMBL" id="WRP15899.1"/>
    </source>
</evidence>
<feature type="domain" description="DAHP synthetase I/KDSA" evidence="2">
    <location>
        <begin position="97"/>
        <end position="329"/>
    </location>
</feature>
<dbReference type="RefSeq" id="WP_324670309.1">
    <property type="nucleotide sequence ID" value="NZ_CP141614.1"/>
</dbReference>
<organism evidence="4 5">
    <name type="scientific">Geochorda subterranea</name>
    <dbReference type="NCBI Taxonomy" id="3109564"/>
    <lineage>
        <taxon>Bacteria</taxon>
        <taxon>Bacillati</taxon>
        <taxon>Bacillota</taxon>
        <taxon>Limnochordia</taxon>
        <taxon>Limnochordales</taxon>
        <taxon>Geochordaceae</taxon>
        <taxon>Geochorda</taxon>
    </lineage>
</organism>
<dbReference type="InterPro" id="IPR006218">
    <property type="entry name" value="DAHP1/KDSA"/>
</dbReference>
<keyword evidence="1 4" id="KW-0808">Transferase</keyword>
<dbReference type="Gene3D" id="3.20.20.70">
    <property type="entry name" value="Aldolase class I"/>
    <property type="match status" value="1"/>
</dbReference>
<dbReference type="NCBIfam" id="TIGR01361">
    <property type="entry name" value="DAHP_synth_Bsub"/>
    <property type="match status" value="1"/>
</dbReference>
<evidence type="ECO:0000256" key="1">
    <source>
        <dbReference type="ARBA" id="ARBA00022679"/>
    </source>
</evidence>
<accession>A0ABZ1BT29</accession>
<dbReference type="Pfam" id="PF18152">
    <property type="entry name" value="DAHP_snth_FXD"/>
    <property type="match status" value="1"/>
</dbReference>
<dbReference type="GO" id="GO:0003849">
    <property type="term" value="F:3-deoxy-7-phosphoheptulonate synthase activity"/>
    <property type="evidence" value="ECO:0007669"/>
    <property type="project" value="UniProtKB-EC"/>
</dbReference>
<dbReference type="PANTHER" id="PTHR43018:SF2">
    <property type="entry name" value="PHOSPHO-2-DEHYDRO-3-DEOXYHEPTONATE ALDOLASE"/>
    <property type="match status" value="1"/>
</dbReference>
<keyword evidence="5" id="KW-1185">Reference proteome</keyword>
<feature type="domain" description="DAHP synthase ferredoxin-like" evidence="3">
    <location>
        <begin position="1"/>
        <end position="66"/>
    </location>
</feature>
<dbReference type="NCBIfam" id="NF009239">
    <property type="entry name" value="PRK12595.1"/>
    <property type="match status" value="1"/>
</dbReference>
<evidence type="ECO:0000313" key="5">
    <source>
        <dbReference type="Proteomes" id="UP001333102"/>
    </source>
</evidence>
<dbReference type="InterPro" id="IPR052899">
    <property type="entry name" value="Class-I_DAHP_synthase"/>
</dbReference>
<dbReference type="EMBL" id="CP141614">
    <property type="protein sequence ID" value="WRP15899.1"/>
    <property type="molecule type" value="Genomic_DNA"/>
</dbReference>
<dbReference type="Pfam" id="PF00793">
    <property type="entry name" value="DAHP_synth_1"/>
    <property type="match status" value="1"/>
</dbReference>
<dbReference type="Proteomes" id="UP001333102">
    <property type="component" value="Chromosome"/>
</dbReference>